<feature type="binding site" evidence="4">
    <location>
        <position position="232"/>
    </location>
    <ligand>
        <name>a divalent metal cation</name>
        <dbReference type="ChEBI" id="CHEBI:60240"/>
        <label>1</label>
    </ligand>
</feature>
<protein>
    <recommendedName>
        <fullName evidence="2">GTP cyclohydrolase 1 type 2 homolog</fullName>
    </recommendedName>
</protein>
<name>A0A1G5L9Y2_9BACL</name>
<dbReference type="Proteomes" id="UP000198538">
    <property type="component" value="Unassembled WGS sequence"/>
</dbReference>
<dbReference type="AlphaFoldDB" id="A0A1G5L9Y2"/>
<evidence type="ECO:0000313" key="5">
    <source>
        <dbReference type="EMBL" id="SCZ09404.1"/>
    </source>
</evidence>
<accession>A0A1G5L9Y2</accession>
<keyword evidence="6" id="KW-1185">Reference proteome</keyword>
<feature type="binding site" evidence="4">
    <location>
        <position position="64"/>
    </location>
    <ligand>
        <name>a divalent metal cation</name>
        <dbReference type="ChEBI" id="CHEBI:60240"/>
        <label>2</label>
    </ligand>
</feature>
<dbReference type="GO" id="GO:0046872">
    <property type="term" value="F:metal ion binding"/>
    <property type="evidence" value="ECO:0007669"/>
    <property type="project" value="UniProtKB-KW"/>
</dbReference>
<dbReference type="InterPro" id="IPR036069">
    <property type="entry name" value="DUF34/NIF3_sf"/>
</dbReference>
<feature type="binding site" evidence="4">
    <location>
        <position position="236"/>
    </location>
    <ligand>
        <name>a divalent metal cation</name>
        <dbReference type="ChEBI" id="CHEBI:60240"/>
        <label>1</label>
    </ligand>
</feature>
<dbReference type="GO" id="GO:0005737">
    <property type="term" value="C:cytoplasm"/>
    <property type="evidence" value="ECO:0007669"/>
    <property type="project" value="TreeGrafter"/>
</dbReference>
<dbReference type="InterPro" id="IPR002678">
    <property type="entry name" value="DUF34/NIF3"/>
</dbReference>
<dbReference type="SUPFAM" id="SSF102705">
    <property type="entry name" value="NIF3 (NGG1p interacting factor 3)-like"/>
    <property type="match status" value="1"/>
</dbReference>
<evidence type="ECO:0000256" key="4">
    <source>
        <dbReference type="PIRSR" id="PIRSR602678-1"/>
    </source>
</evidence>
<dbReference type="STRING" id="582692.SAMN05720606_12221"/>
<dbReference type="RefSeq" id="WP_090924378.1">
    <property type="nucleotide sequence ID" value="NZ_FMVM01000022.1"/>
</dbReference>
<organism evidence="5 6">
    <name type="scientific">Paenibacillus polysaccharolyticus</name>
    <dbReference type="NCBI Taxonomy" id="582692"/>
    <lineage>
        <taxon>Bacteria</taxon>
        <taxon>Bacillati</taxon>
        <taxon>Bacillota</taxon>
        <taxon>Bacilli</taxon>
        <taxon>Bacillales</taxon>
        <taxon>Paenibacillaceae</taxon>
        <taxon>Paenibacillus</taxon>
    </lineage>
</organism>
<dbReference type="PANTHER" id="PTHR13799">
    <property type="entry name" value="NGG1 INTERACTING FACTOR 3"/>
    <property type="match status" value="1"/>
</dbReference>
<dbReference type="EMBL" id="FMVM01000022">
    <property type="protein sequence ID" value="SCZ09404.1"/>
    <property type="molecule type" value="Genomic_DNA"/>
</dbReference>
<evidence type="ECO:0000313" key="6">
    <source>
        <dbReference type="Proteomes" id="UP000198538"/>
    </source>
</evidence>
<reference evidence="6" key="1">
    <citation type="submission" date="2016-10" db="EMBL/GenBank/DDBJ databases">
        <authorList>
            <person name="Varghese N."/>
            <person name="Submissions S."/>
        </authorList>
    </citation>
    <scope>NUCLEOTIDE SEQUENCE [LARGE SCALE GENOMIC DNA]</scope>
    <source>
        <strain evidence="6">BL9</strain>
    </source>
</reference>
<gene>
    <name evidence="5" type="ORF">SAMN05720606_12221</name>
</gene>
<proteinExistence type="inferred from homology"/>
<dbReference type="Gene3D" id="3.40.1390.30">
    <property type="entry name" value="NIF3 (NGG1p interacting factor 3)-like"/>
    <property type="match status" value="2"/>
</dbReference>
<comment type="similarity">
    <text evidence="1">Belongs to the GTP cyclohydrolase I type 2/NIF3 family.</text>
</comment>
<evidence type="ECO:0000256" key="2">
    <source>
        <dbReference type="ARBA" id="ARBA00022112"/>
    </source>
</evidence>
<keyword evidence="3 4" id="KW-0479">Metal-binding</keyword>
<dbReference type="PANTHER" id="PTHR13799:SF14">
    <property type="entry name" value="GTP CYCLOHYDROLASE 1 TYPE 2 HOMOLOG"/>
    <property type="match status" value="1"/>
</dbReference>
<dbReference type="GO" id="GO:0016787">
    <property type="term" value="F:hydrolase activity"/>
    <property type="evidence" value="ECO:0007669"/>
    <property type="project" value="UniProtKB-KW"/>
</dbReference>
<sequence>MNVQQVMETVMQDSCGDQRLSPTGDVLVTGEADTVVTGIVTTYMATVEVIRQAHAAGANLIITHEPTFYTGADQLDWIQQDPVYEAKRKLIEDYGMSIWRYHDYMHMAKPDRIYTGLIRELGWESNQVDFDYPWIYEVEPVRLVDLAHELKQKLKMDVLQIVGSPDMTCSRIGILVGGGSLGLGKESMPMELMKEQQLDVMICGEITEWTLCAYVNDASMLGLNKAMLVIGHERSEEWGMKHMAGWLQPLVGDIPVHFIDAKEPFLYL</sequence>
<evidence type="ECO:0000256" key="3">
    <source>
        <dbReference type="ARBA" id="ARBA00022723"/>
    </source>
</evidence>
<evidence type="ECO:0000256" key="1">
    <source>
        <dbReference type="ARBA" id="ARBA00006964"/>
    </source>
</evidence>
<dbReference type="Pfam" id="PF01784">
    <property type="entry name" value="DUF34_NIF3"/>
    <property type="match status" value="1"/>
</dbReference>
<keyword evidence="5" id="KW-0378">Hydrolase</keyword>